<organism evidence="2 3">
    <name type="scientific">Recurvomyces mirabilis</name>
    <dbReference type="NCBI Taxonomy" id="574656"/>
    <lineage>
        <taxon>Eukaryota</taxon>
        <taxon>Fungi</taxon>
        <taxon>Dikarya</taxon>
        <taxon>Ascomycota</taxon>
        <taxon>Pezizomycotina</taxon>
        <taxon>Dothideomycetes</taxon>
        <taxon>Dothideomycetidae</taxon>
        <taxon>Mycosphaerellales</taxon>
        <taxon>Teratosphaeriaceae</taxon>
        <taxon>Recurvomyces</taxon>
    </lineage>
</organism>
<evidence type="ECO:0000313" key="3">
    <source>
        <dbReference type="Proteomes" id="UP001274830"/>
    </source>
</evidence>
<feature type="compositionally biased region" description="Polar residues" evidence="1">
    <location>
        <begin position="1"/>
        <end position="15"/>
    </location>
</feature>
<gene>
    <name evidence="2" type="ORF">LTR78_001627</name>
</gene>
<evidence type="ECO:0000256" key="1">
    <source>
        <dbReference type="SAM" id="MobiDB-lite"/>
    </source>
</evidence>
<dbReference type="EMBL" id="JAUTXT010000004">
    <property type="protein sequence ID" value="KAK3678330.1"/>
    <property type="molecule type" value="Genomic_DNA"/>
</dbReference>
<comment type="caution">
    <text evidence="2">The sequence shown here is derived from an EMBL/GenBank/DDBJ whole genome shotgun (WGS) entry which is preliminary data.</text>
</comment>
<feature type="region of interest" description="Disordered" evidence="1">
    <location>
        <begin position="1"/>
        <end position="21"/>
    </location>
</feature>
<sequence length="216" mass="23784">MSSTAKSSTMANNLENFDPRTAGAYDPGQMIILFDNRHIKPSPEENKMSTYQTYHLDGLIRMGWISYTHRPDLEPGNLRLIWYTHAGAQGVRNYPLWKANLVHEMFTSLTDSGFRPLLLGWSAENPYPMIGGSEPPPEPKKPKMRVATSASGYVSGHGGGSGNPHERVMAIIEREEEKEAKEREEIVRRGELAEKAGYGEKAGLLGNAGQAGGAEV</sequence>
<dbReference type="Proteomes" id="UP001274830">
    <property type="component" value="Unassembled WGS sequence"/>
</dbReference>
<keyword evidence="3" id="KW-1185">Reference proteome</keyword>
<reference evidence="2" key="1">
    <citation type="submission" date="2023-07" db="EMBL/GenBank/DDBJ databases">
        <title>Black Yeasts Isolated from many extreme environments.</title>
        <authorList>
            <person name="Coleine C."/>
            <person name="Stajich J.E."/>
            <person name="Selbmann L."/>
        </authorList>
    </citation>
    <scope>NUCLEOTIDE SEQUENCE</scope>
    <source>
        <strain evidence="2">CCFEE 5485</strain>
    </source>
</reference>
<dbReference type="AlphaFoldDB" id="A0AAE0WUB8"/>
<name>A0AAE0WUB8_9PEZI</name>
<proteinExistence type="predicted"/>
<evidence type="ECO:0000313" key="2">
    <source>
        <dbReference type="EMBL" id="KAK3678330.1"/>
    </source>
</evidence>
<accession>A0AAE0WUB8</accession>
<protein>
    <submittedName>
        <fullName evidence="2">Uncharacterized protein</fullName>
    </submittedName>
</protein>